<evidence type="ECO:0000259" key="6">
    <source>
        <dbReference type="Pfam" id="PF13476"/>
    </source>
</evidence>
<feature type="domain" description="ATPase AAA-type core" evidence="5">
    <location>
        <begin position="467"/>
        <end position="640"/>
    </location>
</feature>
<dbReference type="InterPro" id="IPR003959">
    <property type="entry name" value="ATPase_AAA_core"/>
</dbReference>
<evidence type="ECO:0000259" key="5">
    <source>
        <dbReference type="Pfam" id="PF13304"/>
    </source>
</evidence>
<dbReference type="InterPro" id="IPR027417">
    <property type="entry name" value="P-loop_NTPase"/>
</dbReference>
<dbReference type="Gene3D" id="3.40.50.300">
    <property type="entry name" value="P-loop containing nucleotide triphosphate hydrolases"/>
    <property type="match status" value="2"/>
</dbReference>
<dbReference type="RefSeq" id="WP_306838532.1">
    <property type="nucleotide sequence ID" value="NZ_JAUSRA010000001.1"/>
</dbReference>
<feature type="region of interest" description="Disordered" evidence="4">
    <location>
        <begin position="34"/>
        <end position="56"/>
    </location>
</feature>
<dbReference type="Pfam" id="PF13476">
    <property type="entry name" value="AAA_23"/>
    <property type="match status" value="1"/>
</dbReference>
<evidence type="ECO:0000256" key="2">
    <source>
        <dbReference type="ARBA" id="ARBA00011322"/>
    </source>
</evidence>
<comment type="similarity">
    <text evidence="1">Belongs to the SMC family. SbcC subfamily.</text>
</comment>
<evidence type="ECO:0000256" key="1">
    <source>
        <dbReference type="ARBA" id="ARBA00006930"/>
    </source>
</evidence>
<accession>A0ABT9N7B5</accession>
<gene>
    <name evidence="7" type="ORF">J2S43_008107</name>
</gene>
<sequence>MENVMSLYHEVAARLDPDVRDLVLSALHSDEALDGVLRGGSPPPAPEEEAGEGGGTGLFLESVMVRGFRGIGPTTSLPLAAAPGLTVITGRNGSGKSSFAEAVEFALTQDSTRWAQRPAAFRGGWRNLHQDGDAGVQVTLRPEPGGLPVTIRRTWRAGSADLASAETVVLHGTTAAPGGRMPGWVRQIDRYRPFLSARDLERVITAKPAELYDAIAPILGLGPLTEADKRLHRQRKIREDRVKSLKSGYVALRTRLGALDDPRAGQALSTLGISSGHADLEALVLIAGDEVETGDARVLAAARRLTAEDLPDLWPVLTELNDAAKEVEAATGAESTAAHRAADLLHRALDLHREGGDQPCPVCGSGRLDAAWQSSARAELERLTAAAASIRAARDRHAAALRALSELCGDVRRRVLPLAGALAGELPEPAAALRSALSAMSGDPATAHVGWEALAAAHARLTAAATDWLGRRHDGWREPGAAIRRWADDARVVRAEAAELDRLVRARAALTTAAAEIRTSRLGAFVARSGDLWRRLRQESNVDLRQIVMSGTSTSRRVEFPVAVDGAETSALAVMSQGELHALGLAVFLPRAGADASPFRFVVIDDPVQSMDLSKVSGLAEILREMARDRQVIVFTHDDRLPEAITRLGAPATTWEMIRQRRSAVTVQRR</sequence>
<name>A0ABT9N7B5_9ACTN</name>
<proteinExistence type="inferred from homology"/>
<reference evidence="7 8" key="1">
    <citation type="submission" date="2023-07" db="EMBL/GenBank/DDBJ databases">
        <title>Sequencing the genomes of 1000 actinobacteria strains.</title>
        <authorList>
            <person name="Klenk H.-P."/>
        </authorList>
    </citation>
    <scope>NUCLEOTIDE SEQUENCE [LARGE SCALE GENOMIC DNA]</scope>
    <source>
        <strain evidence="7 8">DSM 44710</strain>
    </source>
</reference>
<protein>
    <recommendedName>
        <fullName evidence="3">Nuclease SbcCD subunit C</fullName>
    </recommendedName>
</protein>
<keyword evidence="7" id="KW-0269">Exonuclease</keyword>
<evidence type="ECO:0000256" key="4">
    <source>
        <dbReference type="SAM" id="MobiDB-lite"/>
    </source>
</evidence>
<feature type="domain" description="Rad50/SbcC-type AAA" evidence="6">
    <location>
        <begin position="65"/>
        <end position="116"/>
    </location>
</feature>
<evidence type="ECO:0000313" key="8">
    <source>
        <dbReference type="Proteomes" id="UP001240984"/>
    </source>
</evidence>
<dbReference type="SUPFAM" id="SSF52540">
    <property type="entry name" value="P-loop containing nucleoside triphosphate hydrolases"/>
    <property type="match status" value="1"/>
</dbReference>
<dbReference type="Proteomes" id="UP001240984">
    <property type="component" value="Unassembled WGS sequence"/>
</dbReference>
<dbReference type="Pfam" id="PF13304">
    <property type="entry name" value="AAA_21"/>
    <property type="match status" value="1"/>
</dbReference>
<comment type="subunit">
    <text evidence="2">Heterodimer of SbcC and SbcD.</text>
</comment>
<dbReference type="InterPro" id="IPR038729">
    <property type="entry name" value="Rad50/SbcC_AAA"/>
</dbReference>
<dbReference type="PANTHER" id="PTHR32114">
    <property type="entry name" value="ABC TRANSPORTER ABCH.3"/>
    <property type="match status" value="1"/>
</dbReference>
<comment type="caution">
    <text evidence="7">The sequence shown here is derived from an EMBL/GenBank/DDBJ whole genome shotgun (WGS) entry which is preliminary data.</text>
</comment>
<keyword evidence="7" id="KW-0378">Hydrolase</keyword>
<dbReference type="PANTHER" id="PTHR32114:SF2">
    <property type="entry name" value="ABC TRANSPORTER ABCH.3"/>
    <property type="match status" value="1"/>
</dbReference>
<evidence type="ECO:0000313" key="7">
    <source>
        <dbReference type="EMBL" id="MDP9799595.1"/>
    </source>
</evidence>
<dbReference type="GO" id="GO:0004527">
    <property type="term" value="F:exonuclease activity"/>
    <property type="evidence" value="ECO:0007669"/>
    <property type="project" value="UniProtKB-KW"/>
</dbReference>
<dbReference type="EMBL" id="JAUSRA010000001">
    <property type="protein sequence ID" value="MDP9799595.1"/>
    <property type="molecule type" value="Genomic_DNA"/>
</dbReference>
<evidence type="ECO:0000256" key="3">
    <source>
        <dbReference type="ARBA" id="ARBA00013368"/>
    </source>
</evidence>
<organism evidence="7 8">
    <name type="scientific">Catenuloplanes nepalensis</name>
    <dbReference type="NCBI Taxonomy" id="587533"/>
    <lineage>
        <taxon>Bacteria</taxon>
        <taxon>Bacillati</taxon>
        <taxon>Actinomycetota</taxon>
        <taxon>Actinomycetes</taxon>
        <taxon>Micromonosporales</taxon>
        <taxon>Micromonosporaceae</taxon>
        <taxon>Catenuloplanes</taxon>
    </lineage>
</organism>
<keyword evidence="7" id="KW-0540">Nuclease</keyword>
<keyword evidence="8" id="KW-1185">Reference proteome</keyword>